<dbReference type="SUPFAM" id="SSF142433">
    <property type="entry name" value="CinA-like"/>
    <property type="match status" value="1"/>
</dbReference>
<dbReference type="Pfam" id="PF02464">
    <property type="entry name" value="CinA"/>
    <property type="match status" value="1"/>
</dbReference>
<dbReference type="InterPro" id="IPR036653">
    <property type="entry name" value="CinA-like_C"/>
</dbReference>
<protein>
    <submittedName>
        <fullName evidence="2">Competence/damage-inducible CinA C-terminal domain protein</fullName>
    </submittedName>
</protein>
<dbReference type="AlphaFoldDB" id="A0A0F3NR51"/>
<feature type="domain" description="CinA C-terminal" evidence="1">
    <location>
        <begin position="11"/>
        <end position="170"/>
    </location>
</feature>
<name>A0A0F3NR51_9RICK</name>
<gene>
    <name evidence="2" type="ORF">NLO413_0775</name>
</gene>
<dbReference type="NCBIfam" id="TIGR00199">
    <property type="entry name" value="PncC_domain"/>
    <property type="match status" value="1"/>
</dbReference>
<dbReference type="EMBL" id="LANX01000001">
    <property type="protein sequence ID" value="KJV69384.1"/>
    <property type="molecule type" value="Genomic_DNA"/>
</dbReference>
<proteinExistence type="predicted"/>
<dbReference type="STRING" id="1359163.NLO413_0775"/>
<organism evidence="2 3">
    <name type="scientific">Candidatus Neoehrlichia procyonis str. RAC413</name>
    <dbReference type="NCBI Taxonomy" id="1359163"/>
    <lineage>
        <taxon>Bacteria</taxon>
        <taxon>Pseudomonadati</taxon>
        <taxon>Pseudomonadota</taxon>
        <taxon>Alphaproteobacteria</taxon>
        <taxon>Rickettsiales</taxon>
        <taxon>Anaplasmataceae</taxon>
        <taxon>Candidatus Neoehrlichia</taxon>
    </lineage>
</organism>
<evidence type="ECO:0000313" key="2">
    <source>
        <dbReference type="EMBL" id="KJV69384.1"/>
    </source>
</evidence>
<dbReference type="OrthoDB" id="9801454at2"/>
<keyword evidence="3" id="KW-1185">Reference proteome</keyword>
<comment type="caution">
    <text evidence="2">The sequence shown here is derived from an EMBL/GenBank/DDBJ whole genome shotgun (WGS) entry which is preliminary data.</text>
</comment>
<dbReference type="InterPro" id="IPR008136">
    <property type="entry name" value="CinA_C"/>
</dbReference>
<reference evidence="2 3" key="1">
    <citation type="submission" date="2015-02" db="EMBL/GenBank/DDBJ databases">
        <title>Genome Sequencing of Rickettsiales.</title>
        <authorList>
            <person name="Daugherty S.C."/>
            <person name="Su Q."/>
            <person name="Abolude K."/>
            <person name="Beier-Sexton M."/>
            <person name="Carlyon J.A."/>
            <person name="Carter R."/>
            <person name="Day N.P."/>
            <person name="Dumler S.J."/>
            <person name="Dyachenko V."/>
            <person name="Godinez A."/>
            <person name="Kurtti T.J."/>
            <person name="Lichay M."/>
            <person name="Mullins K.E."/>
            <person name="Ott S."/>
            <person name="Pappas-Brown V."/>
            <person name="Paris D.H."/>
            <person name="Patel P."/>
            <person name="Richards A.L."/>
            <person name="Sadzewicz L."/>
            <person name="Sears K."/>
            <person name="Seidman D."/>
            <person name="Sengamalay N."/>
            <person name="Stenos J."/>
            <person name="Tallon L.J."/>
            <person name="Vincent G."/>
            <person name="Fraser C.M."/>
            <person name="Munderloh U."/>
            <person name="Dunning-Hotopp J.C."/>
        </authorList>
    </citation>
    <scope>NUCLEOTIDE SEQUENCE [LARGE SCALE GENOMIC DNA]</scope>
    <source>
        <strain evidence="2 3">RAC413</strain>
    </source>
</reference>
<dbReference type="Proteomes" id="UP000033562">
    <property type="component" value="Unassembled WGS sequence"/>
</dbReference>
<accession>A0A0F3NR51</accession>
<dbReference type="RefSeq" id="WP_045809108.1">
    <property type="nucleotide sequence ID" value="NZ_LANX01000001.1"/>
</dbReference>
<sequence>MLNNKYLIEKARRCISYLSKNNLKIVLAESCTGGLLSFLFSSIPGASKILYASFVTYSNESKISVLNINRDIICKFGTVSKEVSRLMAMEALNISPLANISISITGFASPYEEINNMKIVQSDKLVGLVYIGCITSNYKEIIKEYNFGKISRYKIQTKAASAAIDCIVNMIKNNINL</sequence>
<dbReference type="Gene3D" id="3.90.950.20">
    <property type="entry name" value="CinA-like"/>
    <property type="match status" value="1"/>
</dbReference>
<evidence type="ECO:0000259" key="1">
    <source>
        <dbReference type="Pfam" id="PF02464"/>
    </source>
</evidence>
<evidence type="ECO:0000313" key="3">
    <source>
        <dbReference type="Proteomes" id="UP000033562"/>
    </source>
</evidence>